<accession>A0A517NTP4</accession>
<evidence type="ECO:0000313" key="4">
    <source>
        <dbReference type="Proteomes" id="UP000319817"/>
    </source>
</evidence>
<keyword evidence="2" id="KW-0732">Signal</keyword>
<evidence type="ECO:0000256" key="2">
    <source>
        <dbReference type="SAM" id="SignalP"/>
    </source>
</evidence>
<reference evidence="3 4" key="1">
    <citation type="submission" date="2019-02" db="EMBL/GenBank/DDBJ databases">
        <title>Deep-cultivation of Planctomycetes and their phenomic and genomic characterization uncovers novel biology.</title>
        <authorList>
            <person name="Wiegand S."/>
            <person name="Jogler M."/>
            <person name="Boedeker C."/>
            <person name="Pinto D."/>
            <person name="Vollmers J."/>
            <person name="Rivas-Marin E."/>
            <person name="Kohn T."/>
            <person name="Peeters S.H."/>
            <person name="Heuer A."/>
            <person name="Rast P."/>
            <person name="Oberbeckmann S."/>
            <person name="Bunk B."/>
            <person name="Jeske O."/>
            <person name="Meyerdierks A."/>
            <person name="Storesund J.E."/>
            <person name="Kallscheuer N."/>
            <person name="Luecker S."/>
            <person name="Lage O.M."/>
            <person name="Pohl T."/>
            <person name="Merkel B.J."/>
            <person name="Hornburger P."/>
            <person name="Mueller R.-W."/>
            <person name="Bruemmer F."/>
            <person name="Labrenz M."/>
            <person name="Spormann A.M."/>
            <person name="Op den Camp H."/>
            <person name="Overmann J."/>
            <person name="Amann R."/>
            <person name="Jetten M.S.M."/>
            <person name="Mascher T."/>
            <person name="Medema M.H."/>
            <person name="Devos D.P."/>
            <person name="Kaster A.-K."/>
            <person name="Ovreas L."/>
            <person name="Rohde M."/>
            <person name="Galperin M.Y."/>
            <person name="Jogler C."/>
        </authorList>
    </citation>
    <scope>NUCLEOTIDE SEQUENCE [LARGE SCALE GENOMIC DNA]</scope>
    <source>
        <strain evidence="3 4">K23_9</strain>
    </source>
</reference>
<dbReference type="Proteomes" id="UP000319817">
    <property type="component" value="Chromosome"/>
</dbReference>
<feature type="compositionally biased region" description="Polar residues" evidence="1">
    <location>
        <begin position="570"/>
        <end position="585"/>
    </location>
</feature>
<dbReference type="SUPFAM" id="SSF49899">
    <property type="entry name" value="Concanavalin A-like lectins/glucanases"/>
    <property type="match status" value="1"/>
</dbReference>
<dbReference type="AlphaFoldDB" id="A0A517NTP4"/>
<dbReference type="Gene3D" id="2.60.120.200">
    <property type="match status" value="1"/>
</dbReference>
<keyword evidence="4" id="KW-1185">Reference proteome</keyword>
<feature type="chain" id="PRO_5021852846" evidence="2">
    <location>
        <begin position="29"/>
        <end position="743"/>
    </location>
</feature>
<sequence length="743" mass="80697" precursor="true">MPQSPVQSPVQSTSVLALRITLSLAVVAACFSTAPTCSAGQLHAGAAVIDISPTQMPVLVNGGMMSRTVDEIRTTVNARAIVVTDQDDTVAIVVVDSCMVPKEILDEAKQRAARDTDIPADHIMVSATHTHTAPSAFGALGTDADATYVPLLRRKIVDAIVAAKANLQPAKVGWGSADAPDFTALRRWVRRPDRIDVDPFGNRSVRANMHAGAKPENVTGESGPEDPELSVIAFQSTAGKPIAVLCNFSMHYFGDQPISADYFGLFSEGIAKYADAQSNLSSDQSGCVGIMSHGCSGDIWKRDYVTWTGKDDLDINGFTQGLLAVAQTAYDQIQYRDNADIAMAESRLPLRYRVPDAQRLHWAQEIAATIENDLPTTREQVYAREQILLHQMQKTDVVVQAIKIGDIAIATTPNETYALTGLKLKLQSPFKHTMVIELANGAEGYIPPPEQHPLGGYNTWAARSAGLEPQAEPKIVAASLRLLEKISQQPRKTFQQQIGPAAQQLLSNKPLAYYRLDQMQSSFAIDSSGHHNHGIYEPDVLFFLPGPPTDAQKRSFVGSRSGSPGDFPANDQSQNENHSPAQMQPNRCVHFAGGRVRTQLPSLGNSYTVILSFWNGMPSDARPTTGWLFSRDHNHSVTDRGQHLGLGGSTDGDDTATGKLIFKQGDGVAVGKTVIPRWTWNQVKLVRTNTRVKVFLNNASQPEINILLSSDQTAPLPTCFIGGRSDNDSNWEGRIDEVAIYSN</sequence>
<gene>
    <name evidence="3" type="ORF">K239x_24470</name>
</gene>
<feature type="signal peptide" evidence="2">
    <location>
        <begin position="1"/>
        <end position="28"/>
    </location>
</feature>
<organism evidence="3 4">
    <name type="scientific">Stieleria marina</name>
    <dbReference type="NCBI Taxonomy" id="1930275"/>
    <lineage>
        <taxon>Bacteria</taxon>
        <taxon>Pseudomonadati</taxon>
        <taxon>Planctomycetota</taxon>
        <taxon>Planctomycetia</taxon>
        <taxon>Pirellulales</taxon>
        <taxon>Pirellulaceae</taxon>
        <taxon>Stieleria</taxon>
    </lineage>
</organism>
<protein>
    <submittedName>
        <fullName evidence="3">Neutral/alkaline non-lysosomal ceramidase</fullName>
    </submittedName>
</protein>
<evidence type="ECO:0000256" key="1">
    <source>
        <dbReference type="SAM" id="MobiDB-lite"/>
    </source>
</evidence>
<dbReference type="InterPro" id="IPR013320">
    <property type="entry name" value="ConA-like_dom_sf"/>
</dbReference>
<proteinExistence type="predicted"/>
<dbReference type="EMBL" id="CP036526">
    <property type="protein sequence ID" value="QDT10490.1"/>
    <property type="molecule type" value="Genomic_DNA"/>
</dbReference>
<name>A0A517NTP4_9BACT</name>
<evidence type="ECO:0000313" key="3">
    <source>
        <dbReference type="EMBL" id="QDT10490.1"/>
    </source>
</evidence>
<feature type="region of interest" description="Disordered" evidence="1">
    <location>
        <begin position="552"/>
        <end position="585"/>
    </location>
</feature>